<evidence type="ECO:0000256" key="8">
    <source>
        <dbReference type="ARBA" id="ARBA00066536"/>
    </source>
</evidence>
<dbReference type="SUPFAM" id="SSF51905">
    <property type="entry name" value="FAD/NAD(P)-binding domain"/>
    <property type="match status" value="1"/>
</dbReference>
<gene>
    <name evidence="11" type="ORF">EV379_2493</name>
</gene>
<dbReference type="Pfam" id="PF00890">
    <property type="entry name" value="FAD_binding_2"/>
    <property type="match status" value="1"/>
</dbReference>
<comment type="caution">
    <text evidence="11">The sequence shown here is derived from an EMBL/GenBank/DDBJ whole genome shotgun (WGS) entry which is preliminary data.</text>
</comment>
<evidence type="ECO:0000259" key="10">
    <source>
        <dbReference type="Pfam" id="PF00890"/>
    </source>
</evidence>
<evidence type="ECO:0000256" key="7">
    <source>
        <dbReference type="ARBA" id="ARBA00061147"/>
    </source>
</evidence>
<evidence type="ECO:0000256" key="3">
    <source>
        <dbReference type="ARBA" id="ARBA00022827"/>
    </source>
</evidence>
<reference evidence="11 12" key="1">
    <citation type="submission" date="2019-02" db="EMBL/GenBank/DDBJ databases">
        <title>Sequencing the genomes of 1000 actinobacteria strains.</title>
        <authorList>
            <person name="Klenk H.-P."/>
        </authorList>
    </citation>
    <scope>NUCLEOTIDE SEQUENCE [LARGE SCALE GENOMIC DNA]</scope>
    <source>
        <strain evidence="11 12">DSM 18319</strain>
    </source>
</reference>
<evidence type="ECO:0000256" key="9">
    <source>
        <dbReference type="ARBA" id="ARBA00069709"/>
    </source>
</evidence>
<comment type="cofactor">
    <cofactor evidence="1">
        <name>FAD</name>
        <dbReference type="ChEBI" id="CHEBI:57692"/>
    </cofactor>
</comment>
<dbReference type="InterPro" id="IPR036188">
    <property type="entry name" value="FAD/NAD-bd_sf"/>
</dbReference>
<dbReference type="NCBIfam" id="NF009479">
    <property type="entry name" value="PRK12845.1"/>
    <property type="match status" value="1"/>
</dbReference>
<dbReference type="EC" id="1.3.99.4" evidence="8"/>
<dbReference type="GO" id="GO:0047571">
    <property type="term" value="F:3-oxosteroid 1-dehydrogenase activity"/>
    <property type="evidence" value="ECO:0007669"/>
    <property type="project" value="UniProtKB-EC"/>
</dbReference>
<dbReference type="AlphaFoldDB" id="A0A4Q8ANF6"/>
<dbReference type="SUPFAM" id="SSF56425">
    <property type="entry name" value="Succinate dehydrogenase/fumarate reductase flavoprotein, catalytic domain"/>
    <property type="match status" value="1"/>
</dbReference>
<keyword evidence="5" id="KW-0443">Lipid metabolism</keyword>
<keyword evidence="3" id="KW-0274">FAD</keyword>
<evidence type="ECO:0000256" key="1">
    <source>
        <dbReference type="ARBA" id="ARBA00001974"/>
    </source>
</evidence>
<dbReference type="InterPro" id="IPR027477">
    <property type="entry name" value="Succ_DH/fumarate_Rdtase_cat_sf"/>
</dbReference>
<comment type="catalytic activity">
    <reaction evidence="6">
        <text>a 3-oxosteroid + A = a 3-oxo-Delta(1)-steroid + AH2</text>
        <dbReference type="Rhea" id="RHEA:13329"/>
        <dbReference type="ChEBI" id="CHEBI:13193"/>
        <dbReference type="ChEBI" id="CHEBI:17499"/>
        <dbReference type="ChEBI" id="CHEBI:20156"/>
        <dbReference type="ChEBI" id="CHEBI:47788"/>
        <dbReference type="EC" id="1.3.99.4"/>
    </reaction>
</comment>
<name>A0A4Q8ANF6_9MICO</name>
<keyword evidence="5" id="KW-0753">Steroid metabolism</keyword>
<keyword evidence="4" id="KW-0560">Oxidoreductase</keyword>
<evidence type="ECO:0000256" key="6">
    <source>
        <dbReference type="ARBA" id="ARBA00051951"/>
    </source>
</evidence>
<evidence type="ECO:0000256" key="4">
    <source>
        <dbReference type="ARBA" id="ARBA00023002"/>
    </source>
</evidence>
<dbReference type="GO" id="GO:0008202">
    <property type="term" value="P:steroid metabolic process"/>
    <property type="evidence" value="ECO:0007669"/>
    <property type="project" value="UniProtKB-KW"/>
</dbReference>
<evidence type="ECO:0000313" key="12">
    <source>
        <dbReference type="Proteomes" id="UP000291483"/>
    </source>
</evidence>
<sequence length="560" mass="59082">MTENMTIDLLVVGSGTGLAAALSAHEQGATVLVIEKTAFVGGSTARSGGAFWIPANPVLATEGADDTQEKAREYLSAVVDGTAPEARWESFLTHGSDTVRMLERTTRMQFTWAEGYSDYHPELPGGSASGRSCECRPFDVARLGAERARLRAAVMEAPVPMPVTGADYKWLNLLAKKPLRGFGVAFRRAVQGIGGKLIGREYAAGGRALAAGLFDGVVRAGIPVWTETSMQRLVLDDAGAVVGAVVTRGGQETTILAKRGVILAAGGFDHDLELRRSLQSTTLEGWSLGSDGNTGDAIRAAQAVGAGVALMDQAWWFPAIAPLAGEKPTVMLAERSLPGSFIVDATGSRFLNEAEDYMSFGHDVLEREREGRPVGTMWLIFDQAYRNSYLLGGATFPRMPLPTAWYEQGIAVRGSSWAQLAERMGVPAGALRESGQRFNELAAAGVDEDFGRGNSAYDRYYGDPTIAPNPNLRPLDPSGLYAIRLVLSDLGTCGGITADADGRALTADGSPIPGLYAIGNSAANVFGQSYPGAGATIGQGLVYGHIAARHAIAARVDAGR</sequence>
<evidence type="ECO:0000256" key="2">
    <source>
        <dbReference type="ARBA" id="ARBA00022630"/>
    </source>
</evidence>
<accession>A0A4Q8ANF6</accession>
<dbReference type="PANTHER" id="PTHR43400">
    <property type="entry name" value="FUMARATE REDUCTASE"/>
    <property type="match status" value="1"/>
</dbReference>
<dbReference type="EMBL" id="SHLC01000001">
    <property type="protein sequence ID" value="RZU66144.1"/>
    <property type="molecule type" value="Genomic_DNA"/>
</dbReference>
<comment type="similarity">
    <text evidence="7">Belongs to the FAD-dependent oxidoreductase 2 family. 3-oxosteroid dehydrogenase subfamily.</text>
</comment>
<dbReference type="PANTHER" id="PTHR43400:SF10">
    <property type="entry name" value="3-OXOSTEROID 1-DEHYDROGENASE"/>
    <property type="match status" value="1"/>
</dbReference>
<protein>
    <recommendedName>
        <fullName evidence="9">3-oxosteroid 1-dehydrogenase</fullName>
        <ecNumber evidence="8">1.3.99.4</ecNumber>
    </recommendedName>
</protein>
<evidence type="ECO:0000256" key="5">
    <source>
        <dbReference type="ARBA" id="ARBA00023221"/>
    </source>
</evidence>
<proteinExistence type="inferred from homology"/>
<organism evidence="11 12">
    <name type="scientific">Microterricola gilva</name>
    <dbReference type="NCBI Taxonomy" id="393267"/>
    <lineage>
        <taxon>Bacteria</taxon>
        <taxon>Bacillati</taxon>
        <taxon>Actinomycetota</taxon>
        <taxon>Actinomycetes</taxon>
        <taxon>Micrococcales</taxon>
        <taxon>Microbacteriaceae</taxon>
        <taxon>Microterricola</taxon>
    </lineage>
</organism>
<dbReference type="InterPro" id="IPR003953">
    <property type="entry name" value="FAD-dep_OxRdtase_2_FAD-bd"/>
</dbReference>
<dbReference type="FunFam" id="3.50.50.60:FF:000208">
    <property type="entry name" value="3-ketosteroid dehydrogenase"/>
    <property type="match status" value="1"/>
</dbReference>
<keyword evidence="12" id="KW-1185">Reference proteome</keyword>
<dbReference type="Gene3D" id="3.50.50.60">
    <property type="entry name" value="FAD/NAD(P)-binding domain"/>
    <property type="match status" value="2"/>
</dbReference>
<keyword evidence="2" id="KW-0285">Flavoprotein</keyword>
<dbReference type="Proteomes" id="UP000291483">
    <property type="component" value="Unassembled WGS sequence"/>
</dbReference>
<dbReference type="RefSeq" id="WP_130506386.1">
    <property type="nucleotide sequence ID" value="NZ_SHLC01000001.1"/>
</dbReference>
<dbReference type="OrthoDB" id="9813348at2"/>
<feature type="domain" description="FAD-dependent oxidoreductase 2 FAD-binding" evidence="10">
    <location>
        <begin position="8"/>
        <end position="536"/>
    </location>
</feature>
<dbReference type="InterPro" id="IPR050315">
    <property type="entry name" value="FAD-oxidoreductase_2"/>
</dbReference>
<evidence type="ECO:0000313" key="11">
    <source>
        <dbReference type="EMBL" id="RZU66144.1"/>
    </source>
</evidence>